<evidence type="ECO:0000313" key="1">
    <source>
        <dbReference type="EMBL" id="GJU05468.1"/>
    </source>
</evidence>
<comment type="caution">
    <text evidence="1">The sequence shown here is derived from an EMBL/GenBank/DDBJ whole genome shotgun (WGS) entry which is preliminary data.</text>
</comment>
<accession>A0ABQ5IZ05</accession>
<reference evidence="1" key="2">
    <citation type="submission" date="2022-01" db="EMBL/GenBank/DDBJ databases">
        <authorList>
            <person name="Yamashiro T."/>
            <person name="Shiraishi A."/>
            <person name="Satake H."/>
            <person name="Nakayama K."/>
        </authorList>
    </citation>
    <scope>NUCLEOTIDE SEQUENCE</scope>
</reference>
<proteinExistence type="predicted"/>
<evidence type="ECO:0000313" key="2">
    <source>
        <dbReference type="Proteomes" id="UP001151760"/>
    </source>
</evidence>
<keyword evidence="2" id="KW-1185">Reference proteome</keyword>
<dbReference type="Proteomes" id="UP001151760">
    <property type="component" value="Unassembled WGS sequence"/>
</dbReference>
<protein>
    <submittedName>
        <fullName evidence="1">Uncharacterized protein</fullName>
    </submittedName>
</protein>
<dbReference type="EMBL" id="BQNB010021350">
    <property type="protein sequence ID" value="GJU05468.1"/>
    <property type="molecule type" value="Genomic_DNA"/>
</dbReference>
<name>A0ABQ5IZ05_9ASTR</name>
<gene>
    <name evidence="1" type="ORF">Tco_1121898</name>
</gene>
<reference evidence="1" key="1">
    <citation type="journal article" date="2022" name="Int. J. Mol. Sci.">
        <title>Draft Genome of Tanacetum Coccineum: Genomic Comparison of Closely Related Tanacetum-Family Plants.</title>
        <authorList>
            <person name="Yamashiro T."/>
            <person name="Shiraishi A."/>
            <person name="Nakayama K."/>
            <person name="Satake H."/>
        </authorList>
    </citation>
    <scope>NUCLEOTIDE SEQUENCE</scope>
</reference>
<organism evidence="1 2">
    <name type="scientific">Tanacetum coccineum</name>
    <dbReference type="NCBI Taxonomy" id="301880"/>
    <lineage>
        <taxon>Eukaryota</taxon>
        <taxon>Viridiplantae</taxon>
        <taxon>Streptophyta</taxon>
        <taxon>Embryophyta</taxon>
        <taxon>Tracheophyta</taxon>
        <taxon>Spermatophyta</taxon>
        <taxon>Magnoliopsida</taxon>
        <taxon>eudicotyledons</taxon>
        <taxon>Gunneridae</taxon>
        <taxon>Pentapetalae</taxon>
        <taxon>asterids</taxon>
        <taxon>campanulids</taxon>
        <taxon>Asterales</taxon>
        <taxon>Asteraceae</taxon>
        <taxon>Asteroideae</taxon>
        <taxon>Anthemideae</taxon>
        <taxon>Anthemidinae</taxon>
        <taxon>Tanacetum</taxon>
    </lineage>
</organism>
<sequence>MNPTPLQELCKTYNSIDLPKMWTVMMDREVVRDNDIVRRLMEVATELEDSLSTRHMIINEAAIFKNTKMKKSVAIFREQQDQDLKFMRDILSKILKT</sequence>